<sequence length="501" mass="53173">MVSLVQQQPVNVKLGVARGAAALAVTRMIVNAAGLLSLIVLAWFLTPEDFGVAAIAIALVQLIVTMTEVSMESALIQRQEITTDHIDTAWTLALFRSLLIAGGFALAAWPLAHAYGDQRLAAVFLVVGISSAIGSLPNPRLALETRWLRFGPLTTIQITAKVASLVASIGLAIWLHNYWAIVAGSAIGTVAATALGYAILPYRPRFSLGKTGDILGFSTWLFLSQTCRALNWRLDQLLAGMVLSKSDLGAYSMADNLAMLPTREATAPLAQALFPGLANVRTDPDRLRKAYLIAQSSIAMIALPCAIGFVLVAEPIVRIALGEKWLMIVPLVEVIAGCYAILSLTIGTGPLATAVGQTRMLFVRDAISLGVRIPCVAAGLMLWGLHGVVWARVVVAAIDVCVALVLVRQLAGAGIIEQLASYWRIFASTTAMVVAVLAVERLIPPGLHETLAGLFLLIAAGGGAYAVSLLLLWLATGRRPGTETELLKLARMLIARRPAST</sequence>
<dbReference type="Pfam" id="PF13440">
    <property type="entry name" value="Polysacc_synt_3"/>
    <property type="match status" value="1"/>
</dbReference>
<dbReference type="Proteomes" id="UP000198281">
    <property type="component" value="Unassembled WGS sequence"/>
</dbReference>
<keyword evidence="4 7" id="KW-0812">Transmembrane</keyword>
<organism evidence="8 9">
    <name type="scientific">Edaphosphingomonas laterariae</name>
    <dbReference type="NCBI Taxonomy" id="861865"/>
    <lineage>
        <taxon>Bacteria</taxon>
        <taxon>Pseudomonadati</taxon>
        <taxon>Pseudomonadota</taxon>
        <taxon>Alphaproteobacteria</taxon>
        <taxon>Sphingomonadales</taxon>
        <taxon>Rhizorhabdaceae</taxon>
        <taxon>Edaphosphingomonas</taxon>
    </lineage>
</organism>
<comment type="similarity">
    <text evidence="2">Belongs to the polysaccharide synthase family.</text>
</comment>
<gene>
    <name evidence="8" type="ORF">SAMN06295912_12539</name>
</gene>
<feature type="transmembrane region" description="Helical" evidence="7">
    <location>
        <begin position="325"/>
        <end position="349"/>
    </location>
</feature>
<dbReference type="CDD" id="cd13127">
    <property type="entry name" value="MATE_tuaB_like"/>
    <property type="match status" value="1"/>
</dbReference>
<feature type="transmembrane region" description="Helical" evidence="7">
    <location>
        <begin position="290"/>
        <end position="313"/>
    </location>
</feature>
<evidence type="ECO:0000256" key="7">
    <source>
        <dbReference type="SAM" id="Phobius"/>
    </source>
</evidence>
<name>A0A239IL20_9SPHN</name>
<evidence type="ECO:0000313" key="9">
    <source>
        <dbReference type="Proteomes" id="UP000198281"/>
    </source>
</evidence>
<keyword evidence="3" id="KW-1003">Cell membrane</keyword>
<proteinExistence type="inferred from homology"/>
<evidence type="ECO:0000256" key="1">
    <source>
        <dbReference type="ARBA" id="ARBA00004651"/>
    </source>
</evidence>
<evidence type="ECO:0000256" key="6">
    <source>
        <dbReference type="ARBA" id="ARBA00023136"/>
    </source>
</evidence>
<feature type="transmembrane region" description="Helical" evidence="7">
    <location>
        <begin position="361"/>
        <end position="383"/>
    </location>
</feature>
<keyword evidence="9" id="KW-1185">Reference proteome</keyword>
<keyword evidence="6 7" id="KW-0472">Membrane</keyword>
<dbReference type="GO" id="GO:0005886">
    <property type="term" value="C:plasma membrane"/>
    <property type="evidence" value="ECO:0007669"/>
    <property type="project" value="UniProtKB-SubCell"/>
</dbReference>
<feature type="transmembrane region" description="Helical" evidence="7">
    <location>
        <begin position="90"/>
        <end position="112"/>
    </location>
</feature>
<accession>A0A239IL20</accession>
<evidence type="ECO:0000256" key="3">
    <source>
        <dbReference type="ARBA" id="ARBA00022475"/>
    </source>
</evidence>
<dbReference type="InterPro" id="IPR050833">
    <property type="entry name" value="Poly_Biosynth_Transport"/>
</dbReference>
<feature type="transmembrane region" description="Helical" evidence="7">
    <location>
        <begin position="389"/>
        <end position="407"/>
    </location>
</feature>
<dbReference type="PANTHER" id="PTHR30250:SF10">
    <property type="entry name" value="LIPOPOLYSACCHARIDE BIOSYNTHESIS PROTEIN WZXC"/>
    <property type="match status" value="1"/>
</dbReference>
<protein>
    <submittedName>
        <fullName evidence="8">Membrane protein involved in the export of O-antigen and teichoic acid</fullName>
    </submittedName>
</protein>
<dbReference type="RefSeq" id="WP_089220759.1">
    <property type="nucleotide sequence ID" value="NZ_FZOS01000025.1"/>
</dbReference>
<dbReference type="EMBL" id="FZOS01000025">
    <property type="protein sequence ID" value="SNS94370.1"/>
    <property type="molecule type" value="Genomic_DNA"/>
</dbReference>
<dbReference type="AlphaFoldDB" id="A0A239IL20"/>
<dbReference type="OrthoDB" id="7605542at2"/>
<feature type="transmembrane region" description="Helical" evidence="7">
    <location>
        <begin position="451"/>
        <end position="474"/>
    </location>
</feature>
<feature type="transmembrane region" description="Helical" evidence="7">
    <location>
        <begin position="158"/>
        <end position="175"/>
    </location>
</feature>
<evidence type="ECO:0000313" key="8">
    <source>
        <dbReference type="EMBL" id="SNS94370.1"/>
    </source>
</evidence>
<feature type="transmembrane region" description="Helical" evidence="7">
    <location>
        <begin position="181"/>
        <end position="200"/>
    </location>
</feature>
<feature type="transmembrane region" description="Helical" evidence="7">
    <location>
        <begin position="419"/>
        <end position="439"/>
    </location>
</feature>
<comment type="subcellular location">
    <subcellularLocation>
        <location evidence="1">Cell membrane</location>
        <topology evidence="1">Multi-pass membrane protein</topology>
    </subcellularLocation>
</comment>
<keyword evidence="5 7" id="KW-1133">Transmembrane helix</keyword>
<reference evidence="9" key="1">
    <citation type="submission" date="2017-06" db="EMBL/GenBank/DDBJ databases">
        <authorList>
            <person name="Varghese N."/>
            <person name="Submissions S."/>
        </authorList>
    </citation>
    <scope>NUCLEOTIDE SEQUENCE [LARGE SCALE GENOMIC DNA]</scope>
    <source>
        <strain evidence="9">LNB2</strain>
    </source>
</reference>
<feature type="transmembrane region" description="Helical" evidence="7">
    <location>
        <begin position="118"/>
        <end position="137"/>
    </location>
</feature>
<feature type="transmembrane region" description="Helical" evidence="7">
    <location>
        <begin position="21"/>
        <end position="44"/>
    </location>
</feature>
<feature type="transmembrane region" description="Helical" evidence="7">
    <location>
        <begin position="50"/>
        <end position="69"/>
    </location>
</feature>
<dbReference type="PANTHER" id="PTHR30250">
    <property type="entry name" value="PST FAMILY PREDICTED COLANIC ACID TRANSPORTER"/>
    <property type="match status" value="1"/>
</dbReference>
<evidence type="ECO:0000256" key="5">
    <source>
        <dbReference type="ARBA" id="ARBA00022989"/>
    </source>
</evidence>
<evidence type="ECO:0000256" key="4">
    <source>
        <dbReference type="ARBA" id="ARBA00022692"/>
    </source>
</evidence>
<evidence type="ECO:0000256" key="2">
    <source>
        <dbReference type="ARBA" id="ARBA00007430"/>
    </source>
</evidence>